<evidence type="ECO:0000259" key="2">
    <source>
        <dbReference type="Pfam" id="PF22607"/>
    </source>
</evidence>
<dbReference type="InterPro" id="IPR053212">
    <property type="entry name" value="DHP_3-monooxygenase"/>
</dbReference>
<protein>
    <submittedName>
        <fullName evidence="3">FAD-dependent monooxygenase</fullName>
    </submittedName>
</protein>
<evidence type="ECO:0000313" key="3">
    <source>
        <dbReference type="EMBL" id="MBJ7604558.1"/>
    </source>
</evidence>
<name>A0A934KKT2_9BACT</name>
<dbReference type="GO" id="GO:0004497">
    <property type="term" value="F:monooxygenase activity"/>
    <property type="evidence" value="ECO:0007669"/>
    <property type="project" value="UniProtKB-KW"/>
</dbReference>
<dbReference type="AlphaFoldDB" id="A0A934KKT2"/>
<sequence length="387" mass="41840">MVVVGGSLAGLTAGLLLRDLGLDVRVYERSAAQLESRGAGIVVHPMAVRYLEERGGLSLSEISTHAHRLLYLDRDGGIAYEEPCVWSFTAWSTLYRSLRRLLEDERYVLGDAMTSFAQDEGGVHVSFQSSRVVHCELLVCADGIASTGRGLLLPQVHDEYAGYVAWRGTVSEGGLPPTTQAVVSEAIVYHVMPDSHILTYPIPALDGSVEPGRRLINFVWYRNARAGADLEQLKTNGHAVREQPAGAPVPEEHPLTRLRQAARSLPGPLAETVLGTEEPFVQPIHDVVVPRMAFGRVCLIGDAAFVARPHAAAGTAKAAADAWTLAEALEAAGGDVASSLRRWEKGQLELGRELVARVREAGDRSQFGGGWRPGDPSQRFGLYGPDR</sequence>
<keyword evidence="3" id="KW-0560">Oxidoreductase</keyword>
<dbReference type="Pfam" id="PF22607">
    <property type="entry name" value="FAD_binding-like"/>
    <property type="match status" value="1"/>
</dbReference>
<proteinExistence type="predicted"/>
<comment type="caution">
    <text evidence="3">The sequence shown here is derived from an EMBL/GenBank/DDBJ whole genome shotgun (WGS) entry which is preliminary data.</text>
</comment>
<dbReference type="EMBL" id="JAEKNQ010000059">
    <property type="protein sequence ID" value="MBJ7604558.1"/>
    <property type="molecule type" value="Genomic_DNA"/>
</dbReference>
<accession>A0A934KKT2</accession>
<feature type="region of interest" description="Disordered" evidence="1">
    <location>
        <begin position="363"/>
        <end position="387"/>
    </location>
</feature>
<dbReference type="PANTHER" id="PTHR47469">
    <property type="entry name" value="MONOOXYGENASE-LIKE"/>
    <property type="match status" value="1"/>
</dbReference>
<keyword evidence="3" id="KW-0503">Monooxygenase</keyword>
<dbReference type="SUPFAM" id="SSF51905">
    <property type="entry name" value="FAD/NAD(P)-binding domain"/>
    <property type="match status" value="1"/>
</dbReference>
<dbReference type="NCBIfam" id="NF005566">
    <property type="entry name" value="PRK07236.1"/>
    <property type="match status" value="1"/>
</dbReference>
<evidence type="ECO:0000256" key="1">
    <source>
        <dbReference type="SAM" id="MobiDB-lite"/>
    </source>
</evidence>
<gene>
    <name evidence="3" type="ORF">JF888_15490</name>
</gene>
<organism evidence="3 4">
    <name type="scientific">Candidatus Dormiibacter inghamiae</name>
    <dbReference type="NCBI Taxonomy" id="3127013"/>
    <lineage>
        <taxon>Bacteria</taxon>
        <taxon>Bacillati</taxon>
        <taxon>Candidatus Dormiibacterota</taxon>
        <taxon>Candidatus Dormibacteria</taxon>
        <taxon>Candidatus Dormibacterales</taxon>
        <taxon>Candidatus Dormibacteraceae</taxon>
        <taxon>Candidatus Dormiibacter</taxon>
    </lineage>
</organism>
<dbReference type="InterPro" id="IPR054707">
    <property type="entry name" value="DhpH_subs-bd"/>
</dbReference>
<dbReference type="InterPro" id="IPR036188">
    <property type="entry name" value="FAD/NAD-bd_sf"/>
</dbReference>
<evidence type="ECO:0000313" key="4">
    <source>
        <dbReference type="Proteomes" id="UP000620075"/>
    </source>
</evidence>
<dbReference type="Gene3D" id="3.50.50.60">
    <property type="entry name" value="FAD/NAD(P)-binding domain"/>
    <property type="match status" value="2"/>
</dbReference>
<feature type="domain" description="2,6-dihydroxypyridine 3-monooxygenase substrate binding" evidence="2">
    <location>
        <begin position="160"/>
        <end position="286"/>
    </location>
</feature>
<dbReference type="SUPFAM" id="SSF54373">
    <property type="entry name" value="FAD-linked reductases, C-terminal domain"/>
    <property type="match status" value="1"/>
</dbReference>
<reference evidence="3 4" key="1">
    <citation type="submission" date="2020-10" db="EMBL/GenBank/DDBJ databases">
        <title>Ca. Dormibacterota MAGs.</title>
        <authorList>
            <person name="Montgomery K."/>
        </authorList>
    </citation>
    <scope>NUCLEOTIDE SEQUENCE [LARGE SCALE GENOMIC DNA]</scope>
    <source>
        <strain evidence="3">SC8811_S16_3</strain>
    </source>
</reference>
<dbReference type="PRINTS" id="PR00420">
    <property type="entry name" value="RNGMNOXGNASE"/>
</dbReference>
<dbReference type="Proteomes" id="UP000620075">
    <property type="component" value="Unassembled WGS sequence"/>
</dbReference>
<dbReference type="PANTHER" id="PTHR47469:SF2">
    <property type="entry name" value="OS06G0597600 PROTEIN"/>
    <property type="match status" value="1"/>
</dbReference>